<reference evidence="2" key="1">
    <citation type="journal article" date="2023" name="Front. Plant Sci.">
        <title>Chromosomal-level genome assembly of Melastoma candidum provides insights into trichome evolution.</title>
        <authorList>
            <person name="Zhong Y."/>
            <person name="Wu W."/>
            <person name="Sun C."/>
            <person name="Zou P."/>
            <person name="Liu Y."/>
            <person name="Dai S."/>
            <person name="Zhou R."/>
        </authorList>
    </citation>
    <scope>NUCLEOTIDE SEQUENCE [LARGE SCALE GENOMIC DNA]</scope>
</reference>
<organism evidence="1 2">
    <name type="scientific">Melastoma candidum</name>
    <dbReference type="NCBI Taxonomy" id="119954"/>
    <lineage>
        <taxon>Eukaryota</taxon>
        <taxon>Viridiplantae</taxon>
        <taxon>Streptophyta</taxon>
        <taxon>Embryophyta</taxon>
        <taxon>Tracheophyta</taxon>
        <taxon>Spermatophyta</taxon>
        <taxon>Magnoliopsida</taxon>
        <taxon>eudicotyledons</taxon>
        <taxon>Gunneridae</taxon>
        <taxon>Pentapetalae</taxon>
        <taxon>rosids</taxon>
        <taxon>malvids</taxon>
        <taxon>Myrtales</taxon>
        <taxon>Melastomataceae</taxon>
        <taxon>Melastomatoideae</taxon>
        <taxon>Melastomateae</taxon>
        <taxon>Melastoma</taxon>
    </lineage>
</organism>
<dbReference type="Proteomes" id="UP001057402">
    <property type="component" value="Chromosome 7"/>
</dbReference>
<evidence type="ECO:0000313" key="2">
    <source>
        <dbReference type="Proteomes" id="UP001057402"/>
    </source>
</evidence>
<comment type="caution">
    <text evidence="1">The sequence shown here is derived from an EMBL/GenBank/DDBJ whole genome shotgun (WGS) entry which is preliminary data.</text>
</comment>
<proteinExistence type="predicted"/>
<accession>A0ACB9NU30</accession>
<name>A0ACB9NU30_9MYRT</name>
<protein>
    <submittedName>
        <fullName evidence="1">Uncharacterized protein</fullName>
    </submittedName>
</protein>
<evidence type="ECO:0000313" key="1">
    <source>
        <dbReference type="EMBL" id="KAI4339663.1"/>
    </source>
</evidence>
<keyword evidence="2" id="KW-1185">Reference proteome</keyword>
<sequence length="402" mass="44052">MWEPGIYYILSGVAVGVSIAIAVVAAVFVLKRRRTQSLCKPRSLASDPELQQLGLSVRTTSDKKVSFEGSQCPLTSSHTMDATPRKALVQIFTIEELRKATEDFGQSNHIGGSVYHGHLGGNDLSVKQIKPEDFSKVDFGLFHDATHKHPNIIRLLGTCLSSGECSSSYLVFEYAKNGSLRDWLHGGLAIKSQFIASCYCFLTWNQRLRICLDVAMALQYMHHIMNPSYVHRNIRSRNIFLDEEFNAKVGNFGMASCVKEEGEARDKGYLSPEYIAKGSISPGLDIFAYGVVLLEILSGRPPKSQPEASEDGGINKLKGILRSDDTEELRGWMDSALGDDYSLDSAAAIANLATSCTAEDPSTRPTAGDIVERLLRLVEDVPGDHASMTESLSKPLVKSGRC</sequence>
<gene>
    <name evidence="1" type="ORF">MLD38_024580</name>
</gene>
<dbReference type="EMBL" id="CM042886">
    <property type="protein sequence ID" value="KAI4339663.1"/>
    <property type="molecule type" value="Genomic_DNA"/>
</dbReference>